<accession>F0X590</accession>
<keyword evidence="1" id="KW-0472">Membrane</keyword>
<dbReference type="EMBL" id="FX115658">
    <property type="protein sequence ID" value="BAJ77761.1"/>
    <property type="molecule type" value="mRNA"/>
</dbReference>
<dbReference type="AlphaFoldDB" id="F0X590"/>
<sequence>MVVWLTKTFKFWCVQMTKVNIKILMRSKIRSLYVDLIFFLKISNLALTKYYLLLKIF</sequence>
<evidence type="ECO:0000256" key="1">
    <source>
        <dbReference type="SAM" id="Phobius"/>
    </source>
</evidence>
<protein>
    <submittedName>
        <fullName evidence="2">Uncharacterized protein</fullName>
    </submittedName>
</protein>
<proteinExistence type="evidence at transcript level"/>
<reference evidence="2" key="1">
    <citation type="submission" date="2011-02" db="EMBL/GenBank/DDBJ databases">
        <title>Construction and analysis of full-length cDNA library of Cryptosporidium parvum.</title>
        <authorList>
            <person name="Yamagishi J."/>
            <person name="Wakaguri H."/>
            <person name="Sugano S."/>
            <person name="Kawano S."/>
            <person name="Fujisaki K."/>
            <person name="Sugimoto C."/>
            <person name="Watanabe J."/>
            <person name="Suzuki Y."/>
            <person name="Kimata I."/>
            <person name="Xuan X."/>
        </authorList>
    </citation>
    <scope>NUCLEOTIDE SEQUENCE</scope>
    <source>
        <strain evidence="2">HNJ-1</strain>
    </source>
</reference>
<evidence type="ECO:0000313" key="2">
    <source>
        <dbReference type="EMBL" id="BAJ77761.1"/>
    </source>
</evidence>
<keyword evidence="1" id="KW-0812">Transmembrane</keyword>
<name>F0X590_CRYPV</name>
<organism evidence="2">
    <name type="scientific">Cryptosporidium parvum</name>
    <dbReference type="NCBI Taxonomy" id="5807"/>
    <lineage>
        <taxon>Eukaryota</taxon>
        <taxon>Sar</taxon>
        <taxon>Alveolata</taxon>
        <taxon>Apicomplexa</taxon>
        <taxon>Conoidasida</taxon>
        <taxon>Coccidia</taxon>
        <taxon>Eucoccidiorida</taxon>
        <taxon>Eimeriorina</taxon>
        <taxon>Cryptosporidiidae</taxon>
        <taxon>Cryptosporidium</taxon>
    </lineage>
</organism>
<feature type="transmembrane region" description="Helical" evidence="1">
    <location>
        <begin position="32"/>
        <end position="52"/>
    </location>
</feature>
<feature type="non-terminal residue" evidence="2">
    <location>
        <position position="57"/>
    </location>
</feature>
<keyword evidence="1" id="KW-1133">Transmembrane helix</keyword>